<keyword evidence="3" id="KW-0378">Hydrolase</keyword>
<keyword evidence="2 7" id="KW-0645">Protease</keyword>
<dbReference type="Gene3D" id="2.40.10.10">
    <property type="entry name" value="Trypsin-like serine proteases"/>
    <property type="match status" value="2"/>
</dbReference>
<feature type="region of interest" description="Disordered" evidence="4">
    <location>
        <begin position="374"/>
        <end position="395"/>
    </location>
</feature>
<dbReference type="PROSITE" id="PS50106">
    <property type="entry name" value="PDZ"/>
    <property type="match status" value="1"/>
</dbReference>
<evidence type="ECO:0000256" key="5">
    <source>
        <dbReference type="SAM" id="SignalP"/>
    </source>
</evidence>
<dbReference type="InterPro" id="IPR009003">
    <property type="entry name" value="Peptidase_S1_PA"/>
</dbReference>
<dbReference type="InterPro" id="IPR043504">
    <property type="entry name" value="Peptidase_S1_PA_chymotrypsin"/>
</dbReference>
<keyword evidence="8" id="KW-1185">Reference proteome</keyword>
<evidence type="ECO:0000313" key="8">
    <source>
        <dbReference type="Proteomes" id="UP000245802"/>
    </source>
</evidence>
<feature type="chain" id="PRO_5016457967" evidence="5">
    <location>
        <begin position="24"/>
        <end position="395"/>
    </location>
</feature>
<keyword evidence="5" id="KW-0732">Signal</keyword>
<feature type="compositionally biased region" description="Pro residues" evidence="4">
    <location>
        <begin position="384"/>
        <end position="395"/>
    </location>
</feature>
<gene>
    <name evidence="7" type="ORF">C1280_17260</name>
</gene>
<evidence type="ECO:0000256" key="1">
    <source>
        <dbReference type="ARBA" id="ARBA00010541"/>
    </source>
</evidence>
<organism evidence="7 8">
    <name type="scientific">Gemmata obscuriglobus</name>
    <dbReference type="NCBI Taxonomy" id="114"/>
    <lineage>
        <taxon>Bacteria</taxon>
        <taxon>Pseudomonadati</taxon>
        <taxon>Planctomycetota</taxon>
        <taxon>Planctomycetia</taxon>
        <taxon>Gemmatales</taxon>
        <taxon>Gemmataceae</taxon>
        <taxon>Gemmata</taxon>
    </lineage>
</organism>
<evidence type="ECO:0000259" key="6">
    <source>
        <dbReference type="PROSITE" id="PS50106"/>
    </source>
</evidence>
<proteinExistence type="inferred from homology"/>
<dbReference type="Pfam" id="PF17820">
    <property type="entry name" value="PDZ_6"/>
    <property type="match status" value="1"/>
</dbReference>
<dbReference type="KEGG" id="gog:C1280_17260"/>
<protein>
    <submittedName>
        <fullName evidence="7">Serine protease</fullName>
    </submittedName>
</protein>
<feature type="domain" description="PDZ" evidence="6">
    <location>
        <begin position="282"/>
        <end position="365"/>
    </location>
</feature>
<dbReference type="PANTHER" id="PTHR22939">
    <property type="entry name" value="SERINE PROTEASE FAMILY S1C HTRA-RELATED"/>
    <property type="match status" value="1"/>
</dbReference>
<accession>A0A2Z3H4P7</accession>
<dbReference type="InterPro" id="IPR001940">
    <property type="entry name" value="Peptidase_S1C"/>
</dbReference>
<comment type="similarity">
    <text evidence="1">Belongs to the peptidase S1C family.</text>
</comment>
<evidence type="ECO:0000256" key="4">
    <source>
        <dbReference type="SAM" id="MobiDB-lite"/>
    </source>
</evidence>
<evidence type="ECO:0000313" key="7">
    <source>
        <dbReference type="EMBL" id="AWM38556.1"/>
    </source>
</evidence>
<name>A0A2Z3H4P7_9BACT</name>
<dbReference type="PANTHER" id="PTHR22939:SF129">
    <property type="entry name" value="SERINE PROTEASE HTRA2, MITOCHONDRIAL"/>
    <property type="match status" value="1"/>
</dbReference>
<evidence type="ECO:0000256" key="3">
    <source>
        <dbReference type="ARBA" id="ARBA00022801"/>
    </source>
</evidence>
<dbReference type="GO" id="GO:0006508">
    <property type="term" value="P:proteolysis"/>
    <property type="evidence" value="ECO:0007669"/>
    <property type="project" value="UniProtKB-KW"/>
</dbReference>
<dbReference type="SUPFAM" id="SSF50494">
    <property type="entry name" value="Trypsin-like serine proteases"/>
    <property type="match status" value="1"/>
</dbReference>
<dbReference type="GO" id="GO:0004252">
    <property type="term" value="F:serine-type endopeptidase activity"/>
    <property type="evidence" value="ECO:0007669"/>
    <property type="project" value="InterPro"/>
</dbReference>
<dbReference type="SUPFAM" id="SSF50156">
    <property type="entry name" value="PDZ domain-like"/>
    <property type="match status" value="1"/>
</dbReference>
<reference evidence="7 8" key="1">
    <citation type="submission" date="2018-01" db="EMBL/GenBank/DDBJ databases">
        <title>G. obscuriglobus.</title>
        <authorList>
            <person name="Franke J."/>
            <person name="Blomberg W."/>
            <person name="Selmecki A."/>
        </authorList>
    </citation>
    <scope>NUCLEOTIDE SEQUENCE [LARGE SCALE GENOMIC DNA]</scope>
    <source>
        <strain evidence="7 8">DSM 5831</strain>
    </source>
</reference>
<sequence length="395" mass="42734">MLTRYSALLAVVTVFAAPAAGRAADPFAETVDKANRKLVKIFGAGGFQRLNNYGTGIVISSEGHILTVASQLLDTSDLVVHMHDGQRLRAQVVATEPLLDAALIKIKVEGKKIDEPNGLNLGEKEYFNFEEAVKRGPAAPGDWVLALSNTFEIALREESLSAQRGVISAYTKMAGRRGIFEFPYTGEVYVVDAITNNPGAAGGALLTRKGELIGIIGREIKNTLTETWMNYAIPITGKVEFRDRVTVKDKDGKDVEEEKTVAVTIPDFVRAAMKGEYKTRKRPDIAAGQGGYHGIVFVPNVLERTPAFVEDVVPGSPADKAGLRPDDLVSFIDGEPVVSIKAFGDFMRKNTRAGTVVRLEVRRGEALQTIEMTLGQHPAKPKAPTTPAPPPANKK</sequence>
<dbReference type="Gene3D" id="2.30.42.10">
    <property type="match status" value="1"/>
</dbReference>
<dbReference type="RefSeq" id="WP_010045444.1">
    <property type="nucleotide sequence ID" value="NZ_CP025958.1"/>
</dbReference>
<dbReference type="Proteomes" id="UP000245802">
    <property type="component" value="Chromosome"/>
</dbReference>
<dbReference type="OrthoDB" id="264239at2"/>
<evidence type="ECO:0000256" key="2">
    <source>
        <dbReference type="ARBA" id="ARBA00022670"/>
    </source>
</evidence>
<dbReference type="Pfam" id="PF13365">
    <property type="entry name" value="Trypsin_2"/>
    <property type="match status" value="1"/>
</dbReference>
<dbReference type="EMBL" id="CP025958">
    <property type="protein sequence ID" value="AWM38556.1"/>
    <property type="molecule type" value="Genomic_DNA"/>
</dbReference>
<dbReference type="InterPro" id="IPR041489">
    <property type="entry name" value="PDZ_6"/>
</dbReference>
<dbReference type="SMART" id="SM00228">
    <property type="entry name" value="PDZ"/>
    <property type="match status" value="1"/>
</dbReference>
<dbReference type="PRINTS" id="PR00834">
    <property type="entry name" value="PROTEASES2C"/>
</dbReference>
<dbReference type="InterPro" id="IPR036034">
    <property type="entry name" value="PDZ_sf"/>
</dbReference>
<dbReference type="AlphaFoldDB" id="A0A2Z3H4P7"/>
<feature type="signal peptide" evidence="5">
    <location>
        <begin position="1"/>
        <end position="23"/>
    </location>
</feature>
<dbReference type="InterPro" id="IPR001478">
    <property type="entry name" value="PDZ"/>
</dbReference>